<evidence type="ECO:0000256" key="2">
    <source>
        <dbReference type="ARBA" id="ARBA00005005"/>
    </source>
</evidence>
<evidence type="ECO:0008006" key="11">
    <source>
        <dbReference type="Google" id="ProtNLM"/>
    </source>
</evidence>
<dbReference type="InterPro" id="IPR029045">
    <property type="entry name" value="ClpP/crotonase-like_dom_sf"/>
</dbReference>
<comment type="subcellular location">
    <subcellularLocation>
        <location evidence="1">Peroxisome</location>
    </subcellularLocation>
</comment>
<organism evidence="10">
    <name type="scientific">Picea sitchensis</name>
    <name type="common">Sitka spruce</name>
    <name type="synonym">Pinus sitchensis</name>
    <dbReference type="NCBI Taxonomy" id="3332"/>
    <lineage>
        <taxon>Eukaryota</taxon>
        <taxon>Viridiplantae</taxon>
        <taxon>Streptophyta</taxon>
        <taxon>Embryophyta</taxon>
        <taxon>Tracheophyta</taxon>
        <taxon>Spermatophyta</taxon>
        <taxon>Pinopsida</taxon>
        <taxon>Pinidae</taxon>
        <taxon>Conifers I</taxon>
        <taxon>Pinales</taxon>
        <taxon>Pinaceae</taxon>
        <taxon>Picea</taxon>
    </lineage>
</organism>
<dbReference type="OMA" id="QYVAHVE"/>
<dbReference type="FunFam" id="3.90.226.10:FF:000024">
    <property type="entry name" value="Delta3,5-delta2,4-dienoyl-CoA isomerase"/>
    <property type="match status" value="1"/>
</dbReference>
<dbReference type="Gene3D" id="1.10.12.10">
    <property type="entry name" value="Lyase 2-enoyl-coa Hydratase, Chain A, domain 2"/>
    <property type="match status" value="1"/>
</dbReference>
<evidence type="ECO:0000256" key="8">
    <source>
        <dbReference type="ARBA" id="ARBA00023235"/>
    </source>
</evidence>
<dbReference type="Gene3D" id="3.90.226.10">
    <property type="entry name" value="2-enoyl-CoA Hydratase, Chain A, domain 1"/>
    <property type="match status" value="1"/>
</dbReference>
<dbReference type="NCBIfam" id="NF004794">
    <property type="entry name" value="PRK06142.1"/>
    <property type="match status" value="1"/>
</dbReference>
<keyword evidence="6" id="KW-0443">Lipid metabolism</keyword>
<accession>A9NUY4</accession>
<dbReference type="Pfam" id="PF00378">
    <property type="entry name" value="ECH_1"/>
    <property type="match status" value="1"/>
</dbReference>
<dbReference type="PANTHER" id="PTHR43149">
    <property type="entry name" value="ENOYL-COA HYDRATASE"/>
    <property type="match status" value="1"/>
</dbReference>
<dbReference type="InterPro" id="IPR014748">
    <property type="entry name" value="Enoyl-CoA_hydra_C"/>
</dbReference>
<dbReference type="AlphaFoldDB" id="A9NUY4"/>
<dbReference type="FunFam" id="1.10.12.10:FF:000004">
    <property type="entry name" value="Delta3,5-delta2,4-dienoyl-CoA isomerase"/>
    <property type="match status" value="1"/>
</dbReference>
<dbReference type="GO" id="GO:0005777">
    <property type="term" value="C:peroxisome"/>
    <property type="evidence" value="ECO:0007669"/>
    <property type="project" value="UniProtKB-SubCell"/>
</dbReference>
<keyword evidence="7" id="KW-0576">Peroxisome</keyword>
<evidence type="ECO:0000256" key="9">
    <source>
        <dbReference type="RuleBase" id="RU003707"/>
    </source>
</evidence>
<evidence type="ECO:0000313" key="10">
    <source>
        <dbReference type="EMBL" id="ABK24445.1"/>
    </source>
</evidence>
<name>A9NUY4_PICSI</name>
<dbReference type="GO" id="GO:0051750">
    <property type="term" value="F:delta(3,5)-delta(2,4)-dienoyl-CoA isomerase activity"/>
    <property type="evidence" value="ECO:0007669"/>
    <property type="project" value="TreeGrafter"/>
</dbReference>
<evidence type="ECO:0000256" key="7">
    <source>
        <dbReference type="ARBA" id="ARBA00023140"/>
    </source>
</evidence>
<keyword evidence="8" id="KW-0413">Isomerase</keyword>
<evidence type="ECO:0000256" key="5">
    <source>
        <dbReference type="ARBA" id="ARBA00022990"/>
    </source>
</evidence>
<evidence type="ECO:0000256" key="1">
    <source>
        <dbReference type="ARBA" id="ARBA00004275"/>
    </source>
</evidence>
<dbReference type="PANTHER" id="PTHR43149:SF1">
    <property type="entry name" value="DELTA(3,5)-DELTA(2,4)-DIENOYL-COA ISOMERASE, MITOCHONDRIAL"/>
    <property type="match status" value="1"/>
</dbReference>
<dbReference type="PROSITE" id="PS00166">
    <property type="entry name" value="ENOYL_COA_HYDRATASE"/>
    <property type="match status" value="1"/>
</dbReference>
<protein>
    <recommendedName>
        <fullName evidence="11">Enoyl-CoA hydratase</fullName>
    </recommendedName>
</protein>
<evidence type="ECO:0000256" key="6">
    <source>
        <dbReference type="ARBA" id="ARBA00023098"/>
    </source>
</evidence>
<dbReference type="InterPro" id="IPR018376">
    <property type="entry name" value="Enoyl-CoA_hyd/isom_CS"/>
</dbReference>
<keyword evidence="5" id="KW-0007">Acetylation</keyword>
<comment type="similarity">
    <text evidence="3 9">Belongs to the enoyl-CoA hydratase/isomerase family.</text>
</comment>
<proteinExistence type="evidence at transcript level"/>
<dbReference type="UniPathway" id="UPA00659"/>
<sequence length="273" mass="29888">MEDLKTLKVEFDEPSGVVQLILNRPSQRNALDDHFFTEFPRLLSALDENPSVRIVILKSSGNHFCSGIDLSVLSSVVGSQGEDQGRVREKLRRNIKRMQAAFSAVEECRKPVIAAVHGACIGAAVDLITACDIRYCSQDAFFSVKEVDLAITADLGTLQRLPRLVGDGNAWDLALTGRRIDALEAKQMGLVQKVYSTKSDMDENVGKIARDIASKSPLAVIGTKTVLMNSRDLSVAKGLDYVATWNAATLSSTDVNEVFTAQVEKRKPMFSKL</sequence>
<dbReference type="SUPFAM" id="SSF52096">
    <property type="entry name" value="ClpP/crotonase"/>
    <property type="match status" value="1"/>
</dbReference>
<evidence type="ECO:0000256" key="3">
    <source>
        <dbReference type="ARBA" id="ARBA00005254"/>
    </source>
</evidence>
<dbReference type="InterPro" id="IPR045002">
    <property type="entry name" value="Ech1-like"/>
</dbReference>
<keyword evidence="4" id="KW-0276">Fatty acid metabolism</keyword>
<dbReference type="GO" id="GO:0006635">
    <property type="term" value="P:fatty acid beta-oxidation"/>
    <property type="evidence" value="ECO:0007669"/>
    <property type="project" value="UniProtKB-UniPathway"/>
</dbReference>
<dbReference type="InterPro" id="IPR001753">
    <property type="entry name" value="Enoyl-CoA_hydra/iso"/>
</dbReference>
<dbReference type="EMBL" id="EF085138">
    <property type="protein sequence ID" value="ABK24445.1"/>
    <property type="molecule type" value="mRNA"/>
</dbReference>
<comment type="pathway">
    <text evidence="2">Lipid metabolism; fatty acid beta-oxidation.</text>
</comment>
<reference evidence="10" key="1">
    <citation type="journal article" date="2008" name="BMC Genomics">
        <title>A conifer genomics resource of 200,000 spruce (Picea spp.) ESTs and 6,464 high-quality, sequence-finished full-length cDNAs for Sitka spruce (Picea sitchensis).</title>
        <authorList>
            <person name="Ralph S.G."/>
            <person name="Chun H.J."/>
            <person name="Kolosova N."/>
            <person name="Cooper D."/>
            <person name="Oddy C."/>
            <person name="Ritland C.E."/>
            <person name="Kirkpatrick R."/>
            <person name="Moore R."/>
            <person name="Barber S."/>
            <person name="Holt R.A."/>
            <person name="Jones S.J."/>
            <person name="Marra M.A."/>
            <person name="Douglas C.J."/>
            <person name="Ritland K."/>
            <person name="Bohlmann J."/>
        </authorList>
    </citation>
    <scope>NUCLEOTIDE SEQUENCE</scope>
    <source>
        <tissue evidence="10">Green portion of the leader tissue</tissue>
    </source>
</reference>
<dbReference type="CDD" id="cd06558">
    <property type="entry name" value="crotonase-like"/>
    <property type="match status" value="1"/>
</dbReference>
<evidence type="ECO:0000256" key="4">
    <source>
        <dbReference type="ARBA" id="ARBA00022832"/>
    </source>
</evidence>